<evidence type="ECO:0000313" key="2">
    <source>
        <dbReference type="EMBL" id="GAA2243694.1"/>
    </source>
</evidence>
<proteinExistence type="predicted"/>
<dbReference type="Gene3D" id="3.90.79.10">
    <property type="entry name" value="Nucleoside Triphosphate Pyrophosphohydrolase"/>
    <property type="match status" value="1"/>
</dbReference>
<sequence>MPVRSAGILPFRRREGGLEVLLGHMGGPFWAAKDARAWSVVKGLVEEGEGDLAAALREYAEETGSALPAAVAAGCRPLGEFRQPSGKRIVVFAVELDEVPPLRAGGAGSTFELEWPPRSGRTQSFPEIDRLEWFGREAAAEKMVKGQLPILDALA</sequence>
<dbReference type="Pfam" id="PF00293">
    <property type="entry name" value="NUDIX"/>
    <property type="match status" value="1"/>
</dbReference>
<gene>
    <name evidence="2" type="ORF">GCM10009851_31170</name>
</gene>
<dbReference type="RefSeq" id="WP_259480237.1">
    <property type="nucleotide sequence ID" value="NZ_BAAAQY010000010.1"/>
</dbReference>
<comment type="caution">
    <text evidence="2">The sequence shown here is derived from an EMBL/GenBank/DDBJ whole genome shotgun (WGS) entry which is preliminary data.</text>
</comment>
<keyword evidence="3" id="KW-1185">Reference proteome</keyword>
<organism evidence="2 3">
    <name type="scientific">Herbiconiux moechotypicola</name>
    <dbReference type="NCBI Taxonomy" id="637393"/>
    <lineage>
        <taxon>Bacteria</taxon>
        <taxon>Bacillati</taxon>
        <taxon>Actinomycetota</taxon>
        <taxon>Actinomycetes</taxon>
        <taxon>Micrococcales</taxon>
        <taxon>Microbacteriaceae</taxon>
        <taxon>Herbiconiux</taxon>
    </lineage>
</organism>
<dbReference type="EMBL" id="BAAAQY010000010">
    <property type="protein sequence ID" value="GAA2243694.1"/>
    <property type="molecule type" value="Genomic_DNA"/>
</dbReference>
<evidence type="ECO:0000313" key="3">
    <source>
        <dbReference type="Proteomes" id="UP001500929"/>
    </source>
</evidence>
<name>A0ABN3DXC7_9MICO</name>
<protein>
    <submittedName>
        <fullName evidence="2">NUDIX domain-containing protein</fullName>
    </submittedName>
</protein>
<dbReference type="SUPFAM" id="SSF55811">
    <property type="entry name" value="Nudix"/>
    <property type="match status" value="1"/>
</dbReference>
<dbReference type="Proteomes" id="UP001500929">
    <property type="component" value="Unassembled WGS sequence"/>
</dbReference>
<dbReference type="InterPro" id="IPR000086">
    <property type="entry name" value="NUDIX_hydrolase_dom"/>
</dbReference>
<evidence type="ECO:0000259" key="1">
    <source>
        <dbReference type="PROSITE" id="PS51462"/>
    </source>
</evidence>
<dbReference type="PANTHER" id="PTHR21340">
    <property type="entry name" value="DIADENOSINE 5,5-P1,P4-TETRAPHOSPHATE PYROPHOSPHOHYDROLASE MUTT"/>
    <property type="match status" value="1"/>
</dbReference>
<reference evidence="2 3" key="1">
    <citation type="journal article" date="2019" name="Int. J. Syst. Evol. Microbiol.">
        <title>The Global Catalogue of Microorganisms (GCM) 10K type strain sequencing project: providing services to taxonomists for standard genome sequencing and annotation.</title>
        <authorList>
            <consortium name="The Broad Institute Genomics Platform"/>
            <consortium name="The Broad Institute Genome Sequencing Center for Infectious Disease"/>
            <person name="Wu L."/>
            <person name="Ma J."/>
        </authorList>
    </citation>
    <scope>NUCLEOTIDE SEQUENCE [LARGE SCALE GENOMIC DNA]</scope>
    <source>
        <strain evidence="2 3">JCM 16117</strain>
    </source>
</reference>
<accession>A0ABN3DXC7</accession>
<dbReference type="PROSITE" id="PS51462">
    <property type="entry name" value="NUDIX"/>
    <property type="match status" value="1"/>
</dbReference>
<dbReference type="InterPro" id="IPR051325">
    <property type="entry name" value="Nudix_hydrolase_domain"/>
</dbReference>
<dbReference type="InterPro" id="IPR015797">
    <property type="entry name" value="NUDIX_hydrolase-like_dom_sf"/>
</dbReference>
<feature type="domain" description="Nudix hydrolase" evidence="1">
    <location>
        <begin position="1"/>
        <end position="155"/>
    </location>
</feature>
<dbReference type="PANTHER" id="PTHR21340:SF7">
    <property type="entry name" value="NUDIX HYDROLASE DOMAIN-CONTAINING PROTEIN"/>
    <property type="match status" value="1"/>
</dbReference>